<name>A0A343QCF5_9NEOP</name>
<geneLocation type="mitochondrion" evidence="10"/>
<dbReference type="RefSeq" id="YP_009443881.1">
    <property type="nucleotide sequence ID" value="NC_036363.1"/>
</dbReference>
<dbReference type="CTD" id="4537"/>
<keyword evidence="4 9" id="KW-0813">Transport</keyword>
<dbReference type="Pfam" id="PF00507">
    <property type="entry name" value="Oxidored_q4"/>
    <property type="match status" value="1"/>
</dbReference>
<comment type="function">
    <text evidence="9">Core subunit of the mitochondrial membrane respiratory chain NADH dehydrogenase (Complex I) which catalyzes electron transfer from NADH through the respiratory chain, using ubiquinone as an electron acceptor. Essential for the catalytic activity of complex I.</text>
</comment>
<evidence type="ECO:0000256" key="1">
    <source>
        <dbReference type="ARBA" id="ARBA00004370"/>
    </source>
</evidence>
<evidence type="ECO:0000256" key="9">
    <source>
        <dbReference type="RuleBase" id="RU003640"/>
    </source>
</evidence>
<evidence type="ECO:0000256" key="5">
    <source>
        <dbReference type="ARBA" id="ARBA00022692"/>
    </source>
</evidence>
<keyword evidence="9" id="KW-0249">Electron transport</keyword>
<keyword evidence="5 9" id="KW-0812">Transmembrane</keyword>
<organism evidence="10">
    <name type="scientific">Archipsocus nomas</name>
    <dbReference type="NCBI Taxonomy" id="239250"/>
    <lineage>
        <taxon>Eukaryota</taxon>
        <taxon>Metazoa</taxon>
        <taxon>Ecdysozoa</taxon>
        <taxon>Arthropoda</taxon>
        <taxon>Hexapoda</taxon>
        <taxon>Insecta</taxon>
        <taxon>Pterygota</taxon>
        <taxon>Neoptera</taxon>
        <taxon>Paraneoptera</taxon>
        <taxon>Psocodea</taxon>
        <taxon>Psocomorpha</taxon>
        <taxon>Archipsocetae</taxon>
        <taxon>Archipsocidae</taxon>
        <taxon>Archipsocus</taxon>
    </lineage>
</organism>
<feature type="transmembrane region" description="Helical" evidence="9">
    <location>
        <begin position="82"/>
        <end position="105"/>
    </location>
</feature>
<dbReference type="GO" id="GO:0030964">
    <property type="term" value="C:NADH dehydrogenase complex"/>
    <property type="evidence" value="ECO:0007669"/>
    <property type="project" value="TreeGrafter"/>
</dbReference>
<gene>
    <name evidence="10" type="primary">ND3</name>
</gene>
<keyword evidence="9 10" id="KW-0496">Mitochondrion</keyword>
<dbReference type="GeneID" id="35094318"/>
<dbReference type="InterPro" id="IPR038430">
    <property type="entry name" value="NDAH_ubi_oxred_su3_sf"/>
</dbReference>
<evidence type="ECO:0000313" key="10">
    <source>
        <dbReference type="EMBL" id="ATU07102.1"/>
    </source>
</evidence>
<keyword evidence="9" id="KW-0520">NAD</keyword>
<proteinExistence type="inferred from homology"/>
<evidence type="ECO:0000256" key="4">
    <source>
        <dbReference type="ARBA" id="ARBA00022448"/>
    </source>
</evidence>
<feature type="transmembrane region" description="Helical" evidence="9">
    <location>
        <begin position="6"/>
        <end position="25"/>
    </location>
</feature>
<dbReference type="Gene3D" id="1.20.58.1610">
    <property type="entry name" value="NADH:ubiquinone/plastoquinone oxidoreductase, chain 3"/>
    <property type="match status" value="1"/>
</dbReference>
<keyword evidence="6 9" id="KW-1133">Transmembrane helix</keyword>
<evidence type="ECO:0000256" key="2">
    <source>
        <dbReference type="ARBA" id="ARBA00008472"/>
    </source>
</evidence>
<sequence>MTSLLINFILIMLISNIMMILCLFISKKSNYEREKASPFECGFDPKSSPRSSFSLRFFLISIIFLIFDVEIILILPSIINMLFIHSFTWMYTTGLFMIILLLGLLHEWNLGILEWTN</sequence>
<dbReference type="EMBL" id="MG255135">
    <property type="protein sequence ID" value="ATU07102.1"/>
    <property type="molecule type" value="Genomic_DNA"/>
</dbReference>
<dbReference type="GO" id="GO:0031966">
    <property type="term" value="C:mitochondrial membrane"/>
    <property type="evidence" value="ECO:0007669"/>
    <property type="project" value="UniProtKB-SubCell"/>
</dbReference>
<keyword evidence="9" id="KW-0830">Ubiquinone</keyword>
<keyword evidence="7 9" id="KW-0472">Membrane</keyword>
<evidence type="ECO:0000256" key="8">
    <source>
        <dbReference type="ARBA" id="ARBA00049551"/>
    </source>
</evidence>
<comment type="subcellular location">
    <subcellularLocation>
        <location evidence="1">Membrane</location>
    </subcellularLocation>
    <subcellularLocation>
        <location evidence="9">Mitochondrion membrane</location>
        <topology evidence="9">Multi-pass membrane protein</topology>
    </subcellularLocation>
</comment>
<dbReference type="GO" id="GO:0008137">
    <property type="term" value="F:NADH dehydrogenase (ubiquinone) activity"/>
    <property type="evidence" value="ECO:0007669"/>
    <property type="project" value="UniProtKB-UniRule"/>
</dbReference>
<dbReference type="InterPro" id="IPR000440">
    <property type="entry name" value="NADH_UbQ/plastoQ_OxRdtase_su3"/>
</dbReference>
<comment type="catalytic activity">
    <reaction evidence="8 9">
        <text>a ubiquinone + NADH + 5 H(+)(in) = a ubiquinol + NAD(+) + 4 H(+)(out)</text>
        <dbReference type="Rhea" id="RHEA:29091"/>
        <dbReference type="Rhea" id="RHEA-COMP:9565"/>
        <dbReference type="Rhea" id="RHEA-COMP:9566"/>
        <dbReference type="ChEBI" id="CHEBI:15378"/>
        <dbReference type="ChEBI" id="CHEBI:16389"/>
        <dbReference type="ChEBI" id="CHEBI:17976"/>
        <dbReference type="ChEBI" id="CHEBI:57540"/>
        <dbReference type="ChEBI" id="CHEBI:57945"/>
        <dbReference type="EC" id="7.1.1.2"/>
    </reaction>
</comment>
<accession>A0A343QCF5</accession>
<keyword evidence="9" id="KW-1278">Translocase</keyword>
<dbReference type="EC" id="7.1.1.2" evidence="9"/>
<evidence type="ECO:0000256" key="6">
    <source>
        <dbReference type="ARBA" id="ARBA00022989"/>
    </source>
</evidence>
<dbReference type="PANTHER" id="PTHR11058">
    <property type="entry name" value="NADH-UBIQUINONE OXIDOREDUCTASE CHAIN 3"/>
    <property type="match status" value="1"/>
</dbReference>
<feature type="transmembrane region" description="Helical" evidence="9">
    <location>
        <begin position="55"/>
        <end position="76"/>
    </location>
</feature>
<comment type="similarity">
    <text evidence="2 9">Belongs to the complex I subunit 3 family.</text>
</comment>
<evidence type="ECO:0000256" key="3">
    <source>
        <dbReference type="ARBA" id="ARBA00021007"/>
    </source>
</evidence>
<reference evidence="10" key="1">
    <citation type="journal article" date="2017" name="Mol. Phylogenet. Evol.">
        <title>Mitochondrial phylogenomics and genome rearrangements in the barklice (Insecta: Psocodea).</title>
        <authorList>
            <person name="Yoshizawa K."/>
            <person name="Johnson K.P."/>
            <person name="Sweet A.D."/>
            <person name="Yao I."/>
            <person name="Ferreira R.L."/>
            <person name="Cameron S.L."/>
        </authorList>
    </citation>
    <scope>NUCLEOTIDE SEQUENCE</scope>
</reference>
<dbReference type="PANTHER" id="PTHR11058:SF9">
    <property type="entry name" value="NADH-UBIQUINONE OXIDOREDUCTASE CHAIN 3"/>
    <property type="match status" value="1"/>
</dbReference>
<dbReference type="AlphaFoldDB" id="A0A343QCF5"/>
<protein>
    <recommendedName>
        <fullName evidence="3 9">NADH-ubiquinone oxidoreductase chain 3</fullName>
        <ecNumber evidence="9">7.1.1.2</ecNumber>
    </recommendedName>
</protein>
<keyword evidence="9" id="KW-0679">Respiratory chain</keyword>
<evidence type="ECO:0000256" key="7">
    <source>
        <dbReference type="ARBA" id="ARBA00023136"/>
    </source>
</evidence>